<dbReference type="EMBL" id="JBHLWV010000006">
    <property type="protein sequence ID" value="MFC0313548.1"/>
    <property type="molecule type" value="Genomic_DNA"/>
</dbReference>
<evidence type="ECO:0000313" key="1">
    <source>
        <dbReference type="EMBL" id="MFC0313548.1"/>
    </source>
</evidence>
<proteinExistence type="predicted"/>
<sequence>MKAGDVGGGRPPDGDRLHTQHLIDTGIWQPVPGRPVILQANNALSWAARVAGREPPSLRVRSCGLTFPPELPATLTAWARFTTGVWAAVVDVTLPTHDGAGAVTATLWVPGETIRPVGPILRP</sequence>
<evidence type="ECO:0008006" key="3">
    <source>
        <dbReference type="Google" id="ProtNLM"/>
    </source>
</evidence>
<name>A0ABV6H3V6_9ACTN</name>
<reference evidence="1 2" key="1">
    <citation type="submission" date="2024-09" db="EMBL/GenBank/DDBJ databases">
        <authorList>
            <person name="Sun Q."/>
            <person name="Mori K."/>
        </authorList>
    </citation>
    <scope>NUCLEOTIDE SEQUENCE [LARGE SCALE GENOMIC DNA]</scope>
    <source>
        <strain evidence="1 2">CCM 7957</strain>
    </source>
</reference>
<keyword evidence="2" id="KW-1185">Reference proteome</keyword>
<protein>
    <recommendedName>
        <fullName evidence="3">Thioesterase</fullName>
    </recommendedName>
</protein>
<evidence type="ECO:0000313" key="2">
    <source>
        <dbReference type="Proteomes" id="UP001589783"/>
    </source>
</evidence>
<comment type="caution">
    <text evidence="1">The sequence shown here is derived from an EMBL/GenBank/DDBJ whole genome shotgun (WGS) entry which is preliminary data.</text>
</comment>
<dbReference type="Proteomes" id="UP001589783">
    <property type="component" value="Unassembled WGS sequence"/>
</dbReference>
<gene>
    <name evidence="1" type="ORF">ACFFJD_01610</name>
</gene>
<accession>A0ABV6H3V6</accession>
<organism evidence="1 2">
    <name type="scientific">Gordonia phosphorivorans</name>
    <dbReference type="NCBI Taxonomy" id="1056982"/>
    <lineage>
        <taxon>Bacteria</taxon>
        <taxon>Bacillati</taxon>
        <taxon>Actinomycetota</taxon>
        <taxon>Actinomycetes</taxon>
        <taxon>Mycobacteriales</taxon>
        <taxon>Gordoniaceae</taxon>
        <taxon>Gordonia</taxon>
    </lineage>
</organism>
<dbReference type="RefSeq" id="WP_382359930.1">
    <property type="nucleotide sequence ID" value="NZ_JBHLWV010000006.1"/>
</dbReference>